<feature type="coiled-coil region" evidence="1">
    <location>
        <begin position="147"/>
        <end position="188"/>
    </location>
</feature>
<sequence>MKLEEFAQEEIDRVDIDQLSGWLAKQSLSKRNYKKLVEDFQAIVIMQQAGFYEQADERFTQWKNIPVPIEMYRYRMAIAARAGGKTLAKKRFMLLPDMAKNHNYMKPWRKLVRVNPWMMSGFVAAGILLIGLFQLDFSDDSAETATQKKSEQQVVALTKEVETLTETKEQLADKVKKQEQQVAQEKKTAVHTYQLKEAKAALDAKAYMEVDRILTKEVIEDPKVAATASFYQLKAKHRVYKSIPKNYSAYLATYPKSVHVPSVLWMKAFREQALGQPVYQETLKKLAKLPKSPASTAARDVLAGKRVLNDQDF</sequence>
<evidence type="ECO:0000313" key="3">
    <source>
        <dbReference type="EMBL" id="OAN10191.1"/>
    </source>
</evidence>
<proteinExistence type="predicted"/>
<keyword evidence="2" id="KW-0472">Membrane</keyword>
<evidence type="ECO:0000256" key="1">
    <source>
        <dbReference type="SAM" id="Coils"/>
    </source>
</evidence>
<evidence type="ECO:0000313" key="4">
    <source>
        <dbReference type="Proteomes" id="UP000078447"/>
    </source>
</evidence>
<keyword evidence="4" id="KW-1185">Reference proteome</keyword>
<keyword evidence="2" id="KW-0812">Transmembrane</keyword>
<protein>
    <submittedName>
        <fullName evidence="3">Uncharacterized protein</fullName>
    </submittedName>
</protein>
<keyword evidence="2" id="KW-1133">Transmembrane helix</keyword>
<comment type="caution">
    <text evidence="3">The sequence shown here is derived from an EMBL/GenBank/DDBJ whole genome shotgun (WGS) entry which is preliminary data.</text>
</comment>
<keyword evidence="1" id="KW-0175">Coiled coil</keyword>
<dbReference type="Proteomes" id="UP000078447">
    <property type="component" value="Unassembled WGS sequence"/>
</dbReference>
<gene>
    <name evidence="3" type="ORF">A3783_14455</name>
</gene>
<dbReference type="EMBL" id="LVVL01000018">
    <property type="protein sequence ID" value="OAN10191.1"/>
    <property type="molecule type" value="Genomic_DNA"/>
</dbReference>
<organism evidence="3 4">
    <name type="scientific">Exiguobacterium undae</name>
    <dbReference type="NCBI Taxonomy" id="169177"/>
    <lineage>
        <taxon>Bacteria</taxon>
        <taxon>Bacillati</taxon>
        <taxon>Bacillota</taxon>
        <taxon>Bacilli</taxon>
        <taxon>Bacillales</taxon>
        <taxon>Bacillales Family XII. Incertae Sedis</taxon>
        <taxon>Exiguobacterium</taxon>
    </lineage>
</organism>
<dbReference type="RefSeq" id="WP_028105576.1">
    <property type="nucleotide sequence ID" value="NZ_LVVL01000018.1"/>
</dbReference>
<evidence type="ECO:0000256" key="2">
    <source>
        <dbReference type="SAM" id="Phobius"/>
    </source>
</evidence>
<accession>A0ABX2V534</accession>
<feature type="transmembrane region" description="Helical" evidence="2">
    <location>
        <begin position="114"/>
        <end position="135"/>
    </location>
</feature>
<name>A0ABX2V534_9BACL</name>
<reference evidence="3 4" key="1">
    <citation type="submission" date="2016-03" db="EMBL/GenBank/DDBJ databases">
        <authorList>
            <person name="Cho S.-Y."/>
            <person name="Lim S."/>
            <person name="Kim H."/>
            <person name="Soh E.H."/>
            <person name="Moon J.S."/>
        </authorList>
    </citation>
    <scope>NUCLEOTIDE SEQUENCE [LARGE SCALE GENOMIC DNA]</scope>
    <source>
        <strain evidence="3 4">KCTC 3810</strain>
    </source>
</reference>